<dbReference type="Gene3D" id="1.10.40.50">
    <property type="entry name" value="Probable gtpase engc, domain 3"/>
    <property type="match status" value="1"/>
</dbReference>
<dbReference type="Pfam" id="PF03193">
    <property type="entry name" value="RsgA_GTPase"/>
    <property type="match status" value="1"/>
</dbReference>
<keyword evidence="5 10" id="KW-0547">Nucleotide-binding</keyword>
<dbReference type="PANTHER" id="PTHR32120:SF10">
    <property type="entry name" value="SMALL RIBOSOMAL SUBUNIT BIOGENESIS GTPASE RSGA"/>
    <property type="match status" value="1"/>
</dbReference>
<evidence type="ECO:0000313" key="14">
    <source>
        <dbReference type="EMBL" id="TCJ05373.1"/>
    </source>
</evidence>
<evidence type="ECO:0000256" key="7">
    <source>
        <dbReference type="ARBA" id="ARBA00022833"/>
    </source>
</evidence>
<evidence type="ECO:0000313" key="15">
    <source>
        <dbReference type="Proteomes" id="UP000293846"/>
    </source>
</evidence>
<organism evidence="14 15">
    <name type="scientific">Cytobacillus praedii</name>
    <dbReference type="NCBI Taxonomy" id="1742358"/>
    <lineage>
        <taxon>Bacteria</taxon>
        <taxon>Bacillati</taxon>
        <taxon>Bacillota</taxon>
        <taxon>Bacilli</taxon>
        <taxon>Bacillales</taxon>
        <taxon>Bacillaceae</taxon>
        <taxon>Cytobacillus</taxon>
    </lineage>
</organism>
<feature type="domain" description="EngC GTPase" evidence="12">
    <location>
        <begin position="110"/>
        <end position="257"/>
    </location>
</feature>
<comment type="subunit">
    <text evidence="10">Monomer. Associates with 30S ribosomal subunit, binds 16S rRNA.</text>
</comment>
<evidence type="ECO:0000256" key="6">
    <source>
        <dbReference type="ARBA" id="ARBA00022801"/>
    </source>
</evidence>
<proteinExistence type="inferred from homology"/>
<feature type="region of interest" description="Disordered" evidence="11">
    <location>
        <begin position="326"/>
        <end position="354"/>
    </location>
</feature>
<dbReference type="PANTHER" id="PTHR32120">
    <property type="entry name" value="SMALL RIBOSOMAL SUBUNIT BIOGENESIS GTPASE RSGA"/>
    <property type="match status" value="1"/>
</dbReference>
<dbReference type="Gene3D" id="3.40.50.300">
    <property type="entry name" value="P-loop containing nucleotide triphosphate hydrolases"/>
    <property type="match status" value="1"/>
</dbReference>
<dbReference type="CDD" id="cd01854">
    <property type="entry name" value="YjeQ_EngC"/>
    <property type="match status" value="1"/>
</dbReference>
<feature type="binding site" evidence="10">
    <location>
        <begin position="149"/>
        <end position="152"/>
    </location>
    <ligand>
        <name>GTP</name>
        <dbReference type="ChEBI" id="CHEBI:37565"/>
    </ligand>
</feature>
<evidence type="ECO:0000256" key="2">
    <source>
        <dbReference type="ARBA" id="ARBA00022517"/>
    </source>
</evidence>
<gene>
    <name evidence="10 14" type="primary">rsgA</name>
    <name evidence="14" type="ORF">E0Y62_04265</name>
</gene>
<evidence type="ECO:0000256" key="9">
    <source>
        <dbReference type="ARBA" id="ARBA00023134"/>
    </source>
</evidence>
<dbReference type="PROSITE" id="PS51721">
    <property type="entry name" value="G_CP"/>
    <property type="match status" value="1"/>
</dbReference>
<comment type="caution">
    <text evidence="14">The sequence shown here is derived from an EMBL/GenBank/DDBJ whole genome shotgun (WGS) entry which is preliminary data.</text>
</comment>
<dbReference type="GO" id="GO:0046872">
    <property type="term" value="F:metal ion binding"/>
    <property type="evidence" value="ECO:0007669"/>
    <property type="project" value="UniProtKB-KW"/>
</dbReference>
<evidence type="ECO:0000256" key="10">
    <source>
        <dbReference type="HAMAP-Rule" id="MF_01820"/>
    </source>
</evidence>
<keyword evidence="9 10" id="KW-0342">GTP-binding</keyword>
<comment type="subcellular location">
    <subcellularLocation>
        <location evidence="10">Cytoplasm</location>
    </subcellularLocation>
</comment>
<keyword evidence="1 10" id="KW-0963">Cytoplasm</keyword>
<dbReference type="NCBIfam" id="TIGR00157">
    <property type="entry name" value="ribosome small subunit-dependent GTPase A"/>
    <property type="match status" value="1"/>
</dbReference>
<evidence type="ECO:0000259" key="12">
    <source>
        <dbReference type="PROSITE" id="PS50936"/>
    </source>
</evidence>
<comment type="function">
    <text evidence="10">One of several proteins that assist in the late maturation steps of the functional core of the 30S ribosomal subunit. Helps release RbfA from mature subunits. May play a role in the assembly of ribosomal proteins into the subunit. Circularly permuted GTPase that catalyzes slow GTP hydrolysis, GTPase activity is stimulated by the 30S ribosomal subunit.</text>
</comment>
<reference evidence="14 15" key="1">
    <citation type="submission" date="2019-03" db="EMBL/GenBank/DDBJ databases">
        <authorList>
            <person name="Jensen L."/>
            <person name="Storgaard J."/>
            <person name="Sulaj E."/>
            <person name="Schramm A."/>
            <person name="Marshall I.P.G."/>
        </authorList>
    </citation>
    <scope>NUCLEOTIDE SEQUENCE [LARGE SCALE GENOMIC DNA]</scope>
    <source>
        <strain evidence="14 15">2017H2G3</strain>
    </source>
</reference>
<evidence type="ECO:0000256" key="5">
    <source>
        <dbReference type="ARBA" id="ARBA00022741"/>
    </source>
</evidence>
<dbReference type="HAMAP" id="MF_01820">
    <property type="entry name" value="GTPase_RsgA"/>
    <property type="match status" value="1"/>
</dbReference>
<evidence type="ECO:0000256" key="3">
    <source>
        <dbReference type="ARBA" id="ARBA00022723"/>
    </source>
</evidence>
<comment type="similarity">
    <text evidence="10">Belongs to the TRAFAC class YlqF/YawG GTPase family. RsgA subfamily.</text>
</comment>
<dbReference type="STRING" id="1742358.GCA_001439605_04875"/>
<feature type="domain" description="CP-type G" evidence="13">
    <location>
        <begin position="101"/>
        <end position="259"/>
    </location>
</feature>
<dbReference type="GO" id="GO:0005737">
    <property type="term" value="C:cytoplasm"/>
    <property type="evidence" value="ECO:0007669"/>
    <property type="project" value="UniProtKB-SubCell"/>
</dbReference>
<dbReference type="Proteomes" id="UP000293846">
    <property type="component" value="Unassembled WGS sequence"/>
</dbReference>
<feature type="binding site" evidence="10">
    <location>
        <position position="282"/>
    </location>
    <ligand>
        <name>Zn(2+)</name>
        <dbReference type="ChEBI" id="CHEBI:29105"/>
    </ligand>
</feature>
<accession>A0A4R1B341</accession>
<dbReference type="InterPro" id="IPR004881">
    <property type="entry name" value="Ribosome_biogen_GTPase_RsgA"/>
</dbReference>
<dbReference type="InterPro" id="IPR010914">
    <property type="entry name" value="RsgA_GTPase_dom"/>
</dbReference>
<keyword evidence="15" id="KW-1185">Reference proteome</keyword>
<dbReference type="GO" id="GO:0042274">
    <property type="term" value="P:ribosomal small subunit biogenesis"/>
    <property type="evidence" value="ECO:0007669"/>
    <property type="project" value="UniProtKB-UniRule"/>
</dbReference>
<dbReference type="AlphaFoldDB" id="A0A4R1B341"/>
<feature type="binding site" evidence="10">
    <location>
        <position position="295"/>
    </location>
    <ligand>
        <name>Zn(2+)</name>
        <dbReference type="ChEBI" id="CHEBI:29105"/>
    </ligand>
</feature>
<keyword evidence="7 10" id="KW-0862">Zinc</keyword>
<name>A0A4R1B341_9BACI</name>
<dbReference type="GO" id="GO:0019843">
    <property type="term" value="F:rRNA binding"/>
    <property type="evidence" value="ECO:0007669"/>
    <property type="project" value="UniProtKB-KW"/>
</dbReference>
<evidence type="ECO:0000256" key="11">
    <source>
        <dbReference type="SAM" id="MobiDB-lite"/>
    </source>
</evidence>
<dbReference type="EMBL" id="SJTH01000004">
    <property type="protein sequence ID" value="TCJ05373.1"/>
    <property type="molecule type" value="Genomic_DNA"/>
</dbReference>
<feature type="compositionally biased region" description="Basic and acidic residues" evidence="11">
    <location>
        <begin position="326"/>
        <end position="338"/>
    </location>
</feature>
<dbReference type="EC" id="3.6.1.-" evidence="10"/>
<dbReference type="Gene3D" id="2.40.50.140">
    <property type="entry name" value="Nucleic acid-binding proteins"/>
    <property type="match status" value="1"/>
</dbReference>
<dbReference type="SUPFAM" id="SSF52540">
    <property type="entry name" value="P-loop containing nucleoside triphosphate hydrolases"/>
    <property type="match status" value="1"/>
</dbReference>
<dbReference type="SUPFAM" id="SSF50249">
    <property type="entry name" value="Nucleic acid-binding proteins"/>
    <property type="match status" value="1"/>
</dbReference>
<feature type="binding site" evidence="10">
    <location>
        <begin position="201"/>
        <end position="209"/>
    </location>
    <ligand>
        <name>GTP</name>
        <dbReference type="ChEBI" id="CHEBI:37565"/>
    </ligand>
</feature>
<dbReference type="OrthoDB" id="9809485at2"/>
<feature type="binding site" evidence="10">
    <location>
        <position position="287"/>
    </location>
    <ligand>
        <name>Zn(2+)</name>
        <dbReference type="ChEBI" id="CHEBI:29105"/>
    </ligand>
</feature>
<evidence type="ECO:0000256" key="4">
    <source>
        <dbReference type="ARBA" id="ARBA00022730"/>
    </source>
</evidence>
<keyword evidence="4 10" id="KW-0699">rRNA-binding</keyword>
<sequence length="354" mass="39948">MKLQTFGFNDYFENEFEQYKEAGYEVGRVALEHKRMYRVWTEEEELLCEVSGKFSFVAASRDDYPAVGDWVVLKTRAGENRATIHAVLPRKSKFSRKAAGINTEEQIVAANVDTIFLVNSLNDDLNLRRIERYLLLSWESGANPVIVLTKADLCDDLEEKLAAVEAIAMGVPVVSVSVVEERGLVDIQPFLIPGKTIALLGSSGVGKSTLTNCLLGDEKQKVQTIREGDDKGRHTTTHRELILLPQGTVLIDTPGMRELQLWDSENGLAESFTDIESMADECKFRDCTHENEPGCAVVHAIENGLLDQNRLTSYKKLQKELAYLERKQDKRAQSEEKKRWKSISSGMKQKYKKV</sequence>
<dbReference type="InterPro" id="IPR030378">
    <property type="entry name" value="G_CP_dom"/>
</dbReference>
<dbReference type="InterPro" id="IPR027417">
    <property type="entry name" value="P-loop_NTPase"/>
</dbReference>
<dbReference type="GO" id="GO:0005525">
    <property type="term" value="F:GTP binding"/>
    <property type="evidence" value="ECO:0007669"/>
    <property type="project" value="UniProtKB-UniRule"/>
</dbReference>
<dbReference type="GO" id="GO:0003924">
    <property type="term" value="F:GTPase activity"/>
    <property type="evidence" value="ECO:0007669"/>
    <property type="project" value="UniProtKB-UniRule"/>
</dbReference>
<keyword evidence="3 10" id="KW-0479">Metal-binding</keyword>
<protein>
    <recommendedName>
        <fullName evidence="10">Small ribosomal subunit biogenesis GTPase RsgA</fullName>
        <ecNumber evidence="10">3.6.1.-</ecNumber>
    </recommendedName>
</protein>
<feature type="binding site" evidence="10">
    <location>
        <position position="289"/>
    </location>
    <ligand>
        <name>Zn(2+)</name>
        <dbReference type="ChEBI" id="CHEBI:29105"/>
    </ligand>
</feature>
<keyword evidence="2 10" id="KW-0690">Ribosome biogenesis</keyword>
<dbReference type="InterPro" id="IPR012340">
    <property type="entry name" value="NA-bd_OB-fold"/>
</dbReference>
<evidence type="ECO:0000256" key="8">
    <source>
        <dbReference type="ARBA" id="ARBA00022884"/>
    </source>
</evidence>
<comment type="cofactor">
    <cofactor evidence="10">
        <name>Zn(2+)</name>
        <dbReference type="ChEBI" id="CHEBI:29105"/>
    </cofactor>
    <text evidence="10">Binds 1 zinc ion per subunit.</text>
</comment>
<dbReference type="PROSITE" id="PS50936">
    <property type="entry name" value="ENGC_GTPASE"/>
    <property type="match status" value="1"/>
</dbReference>
<keyword evidence="8 10" id="KW-0694">RNA-binding</keyword>
<evidence type="ECO:0000259" key="13">
    <source>
        <dbReference type="PROSITE" id="PS51721"/>
    </source>
</evidence>
<keyword evidence="6 10" id="KW-0378">Hydrolase</keyword>
<evidence type="ECO:0000256" key="1">
    <source>
        <dbReference type="ARBA" id="ARBA00022490"/>
    </source>
</evidence>